<evidence type="ECO:0000256" key="1">
    <source>
        <dbReference type="ARBA" id="ARBA00004141"/>
    </source>
</evidence>
<sequence>MNWLDKLESKFGRYAIRNLPLYIVMLYAIGAVLNILTKGSYYYYVALNPYMILHGQIWRLLGFLIVPPNASLIFIIFVLMFYYSIGESLVQVWGAFRFNMYILIGVLATIVASFIVYFIYPSTMIFMDTFYLNLSMFLAYATIFPEMRVYLYGILPLKVKWMAWFDVALLVWQFVVGGLGARIAIVVSLLNFLLFYFSSRNYKKVSPKEIHRKRAYRKASSVASNKPYRHKCAVCGKTELDDPNLEFRYCSKCNGNYEYCNEHLFTHTHVK</sequence>
<feature type="transmembrane region" description="Helical" evidence="5">
    <location>
        <begin position="57"/>
        <end position="83"/>
    </location>
</feature>
<dbReference type="OrthoDB" id="9778756at2"/>
<dbReference type="GO" id="GO:0016020">
    <property type="term" value="C:membrane"/>
    <property type="evidence" value="ECO:0007669"/>
    <property type="project" value="UniProtKB-SubCell"/>
</dbReference>
<evidence type="ECO:0000256" key="3">
    <source>
        <dbReference type="ARBA" id="ARBA00022989"/>
    </source>
</evidence>
<feature type="transmembrane region" description="Helical" evidence="5">
    <location>
        <begin position="131"/>
        <end position="151"/>
    </location>
</feature>
<proteinExistence type="predicted"/>
<feature type="transmembrane region" description="Helical" evidence="5">
    <location>
        <begin position="98"/>
        <end position="119"/>
    </location>
</feature>
<keyword evidence="2 5" id="KW-0812">Transmembrane</keyword>
<evidence type="ECO:0008006" key="8">
    <source>
        <dbReference type="Google" id="ProtNLM"/>
    </source>
</evidence>
<dbReference type="InterPro" id="IPR035952">
    <property type="entry name" value="Rhomboid-like_sf"/>
</dbReference>
<feature type="transmembrane region" description="Helical" evidence="5">
    <location>
        <begin position="20"/>
        <end position="45"/>
    </location>
</feature>
<evidence type="ECO:0000256" key="5">
    <source>
        <dbReference type="SAM" id="Phobius"/>
    </source>
</evidence>
<dbReference type="AlphaFoldDB" id="A0A173T2W0"/>
<protein>
    <recommendedName>
        <fullName evidence="8">Rhomboid family intramembrane serine protease</fullName>
    </recommendedName>
</protein>
<comment type="subcellular location">
    <subcellularLocation>
        <location evidence="1">Membrane</location>
        <topology evidence="1">Multi-pass membrane protein</topology>
    </subcellularLocation>
</comment>
<dbReference type="Proteomes" id="UP000095390">
    <property type="component" value="Unassembled WGS sequence"/>
</dbReference>
<reference evidence="6 7" key="1">
    <citation type="submission" date="2015-09" db="EMBL/GenBank/DDBJ databases">
        <authorList>
            <consortium name="Pathogen Informatics"/>
        </authorList>
    </citation>
    <scope>NUCLEOTIDE SEQUENCE [LARGE SCALE GENOMIC DNA]</scope>
    <source>
        <strain evidence="6 7">2789STDY5834966</strain>
    </source>
</reference>
<evidence type="ECO:0000313" key="7">
    <source>
        <dbReference type="Proteomes" id="UP000095390"/>
    </source>
</evidence>
<dbReference type="EMBL" id="CYYC01000013">
    <property type="protein sequence ID" value="CUM96287.1"/>
    <property type="molecule type" value="Genomic_DNA"/>
</dbReference>
<accession>A0A173T2W0</accession>
<dbReference type="RefSeq" id="WP_055182801.1">
    <property type="nucleotide sequence ID" value="NZ_CYYC01000013.1"/>
</dbReference>
<keyword evidence="3 5" id="KW-1133">Transmembrane helix</keyword>
<organism evidence="6 7">
    <name type="scientific">Anaerobutyricum hallii</name>
    <dbReference type="NCBI Taxonomy" id="39488"/>
    <lineage>
        <taxon>Bacteria</taxon>
        <taxon>Bacillati</taxon>
        <taxon>Bacillota</taxon>
        <taxon>Clostridia</taxon>
        <taxon>Lachnospirales</taxon>
        <taxon>Lachnospiraceae</taxon>
        <taxon>Anaerobutyricum</taxon>
    </lineage>
</organism>
<gene>
    <name evidence="6" type="ORF">ERS852578_01363</name>
</gene>
<evidence type="ECO:0000313" key="6">
    <source>
        <dbReference type="EMBL" id="CUM96287.1"/>
    </source>
</evidence>
<evidence type="ECO:0000256" key="4">
    <source>
        <dbReference type="ARBA" id="ARBA00023136"/>
    </source>
</evidence>
<name>A0A173T2W0_9FIRM</name>
<keyword evidence="4 5" id="KW-0472">Membrane</keyword>
<dbReference type="SUPFAM" id="SSF144091">
    <property type="entry name" value="Rhomboid-like"/>
    <property type="match status" value="1"/>
</dbReference>
<evidence type="ECO:0000256" key="2">
    <source>
        <dbReference type="ARBA" id="ARBA00022692"/>
    </source>
</evidence>
<dbReference type="Gene3D" id="1.20.1540.10">
    <property type="entry name" value="Rhomboid-like"/>
    <property type="match status" value="1"/>
</dbReference>
<feature type="transmembrane region" description="Helical" evidence="5">
    <location>
        <begin position="171"/>
        <end position="197"/>
    </location>
</feature>